<evidence type="ECO:0000313" key="3">
    <source>
        <dbReference type="Proteomes" id="UP000265566"/>
    </source>
</evidence>
<gene>
    <name evidence="2" type="ORF">MtrunA17_Chr3g0098871</name>
</gene>
<comment type="caution">
    <text evidence="2">The sequence shown here is derived from an EMBL/GenBank/DDBJ whole genome shotgun (WGS) entry which is preliminary data.</text>
</comment>
<sequence>MHDIFKNVNIVACSNMLDCVIVEFNCLYVLFCAKLHYFDVVIELTILCYIYLWICLEFN</sequence>
<evidence type="ECO:0000313" key="2">
    <source>
        <dbReference type="EMBL" id="RHN67084.1"/>
    </source>
</evidence>
<organism evidence="2 3">
    <name type="scientific">Medicago truncatula</name>
    <name type="common">Barrel medic</name>
    <name type="synonym">Medicago tribuloides</name>
    <dbReference type="NCBI Taxonomy" id="3880"/>
    <lineage>
        <taxon>Eukaryota</taxon>
        <taxon>Viridiplantae</taxon>
        <taxon>Streptophyta</taxon>
        <taxon>Embryophyta</taxon>
        <taxon>Tracheophyta</taxon>
        <taxon>Spermatophyta</taxon>
        <taxon>Magnoliopsida</taxon>
        <taxon>eudicotyledons</taxon>
        <taxon>Gunneridae</taxon>
        <taxon>Pentapetalae</taxon>
        <taxon>rosids</taxon>
        <taxon>fabids</taxon>
        <taxon>Fabales</taxon>
        <taxon>Fabaceae</taxon>
        <taxon>Papilionoideae</taxon>
        <taxon>50 kb inversion clade</taxon>
        <taxon>NPAAA clade</taxon>
        <taxon>Hologalegina</taxon>
        <taxon>IRL clade</taxon>
        <taxon>Trifolieae</taxon>
        <taxon>Medicago</taxon>
    </lineage>
</organism>
<keyword evidence="1" id="KW-0472">Membrane</keyword>
<proteinExistence type="predicted"/>
<feature type="transmembrane region" description="Helical" evidence="1">
    <location>
        <begin position="37"/>
        <end position="56"/>
    </location>
</feature>
<dbReference type="Proteomes" id="UP000265566">
    <property type="component" value="Chromosome 3"/>
</dbReference>
<keyword evidence="1" id="KW-1133">Transmembrane helix</keyword>
<accession>A0A396IRU3</accession>
<evidence type="ECO:0000256" key="1">
    <source>
        <dbReference type="SAM" id="Phobius"/>
    </source>
</evidence>
<dbReference type="Gramene" id="rna15225">
    <property type="protein sequence ID" value="RHN67084.1"/>
    <property type="gene ID" value="gene15225"/>
</dbReference>
<dbReference type="EMBL" id="PSQE01000003">
    <property type="protein sequence ID" value="RHN67084.1"/>
    <property type="molecule type" value="Genomic_DNA"/>
</dbReference>
<protein>
    <recommendedName>
        <fullName evidence="4">Transmembrane protein</fullName>
    </recommendedName>
</protein>
<keyword evidence="1" id="KW-0812">Transmembrane</keyword>
<evidence type="ECO:0008006" key="4">
    <source>
        <dbReference type="Google" id="ProtNLM"/>
    </source>
</evidence>
<name>A0A396IRU3_MEDTR</name>
<dbReference type="AlphaFoldDB" id="A0A396IRU3"/>
<reference evidence="3" key="1">
    <citation type="journal article" date="2018" name="Nat. Plants">
        <title>Whole-genome landscape of Medicago truncatula symbiotic genes.</title>
        <authorList>
            <person name="Pecrix Y."/>
            <person name="Staton S.E."/>
            <person name="Sallet E."/>
            <person name="Lelandais-Briere C."/>
            <person name="Moreau S."/>
            <person name="Carrere S."/>
            <person name="Blein T."/>
            <person name="Jardinaud M.F."/>
            <person name="Latrasse D."/>
            <person name="Zouine M."/>
            <person name="Zahm M."/>
            <person name="Kreplak J."/>
            <person name="Mayjonade B."/>
            <person name="Satge C."/>
            <person name="Perez M."/>
            <person name="Cauet S."/>
            <person name="Marande W."/>
            <person name="Chantry-Darmon C."/>
            <person name="Lopez-Roques C."/>
            <person name="Bouchez O."/>
            <person name="Berard A."/>
            <person name="Debelle F."/>
            <person name="Munos S."/>
            <person name="Bendahmane A."/>
            <person name="Berges H."/>
            <person name="Niebel A."/>
            <person name="Buitink J."/>
            <person name="Frugier F."/>
            <person name="Benhamed M."/>
            <person name="Crespi M."/>
            <person name="Gouzy J."/>
            <person name="Gamas P."/>
        </authorList>
    </citation>
    <scope>NUCLEOTIDE SEQUENCE [LARGE SCALE GENOMIC DNA]</scope>
    <source>
        <strain evidence="3">cv. Jemalong A17</strain>
    </source>
</reference>